<protein>
    <submittedName>
        <fullName evidence="3">Uncharacterized protein</fullName>
    </submittedName>
</protein>
<organism evidence="3 4">
    <name type="scientific">Actinocrinis puniceicyclus</name>
    <dbReference type="NCBI Taxonomy" id="977794"/>
    <lineage>
        <taxon>Bacteria</taxon>
        <taxon>Bacillati</taxon>
        <taxon>Actinomycetota</taxon>
        <taxon>Actinomycetes</taxon>
        <taxon>Catenulisporales</taxon>
        <taxon>Actinospicaceae</taxon>
        <taxon>Actinocrinis</taxon>
    </lineage>
</organism>
<sequence length="85" mass="7897">TTPCPPSDSAGATPPTSPDTTPTSSATQGAANGTSNGSSNGPGASTAAKGVLAHTGSGALAMAPLGAGLIGGGALLRKRFPARSH</sequence>
<evidence type="ECO:0000313" key="4">
    <source>
        <dbReference type="Proteomes" id="UP000677913"/>
    </source>
</evidence>
<feature type="transmembrane region" description="Helical" evidence="2">
    <location>
        <begin position="58"/>
        <end position="76"/>
    </location>
</feature>
<dbReference type="AlphaFoldDB" id="A0A8J7WQE7"/>
<reference evidence="3" key="1">
    <citation type="submission" date="2021-04" db="EMBL/GenBank/DDBJ databases">
        <title>Genome based classification of Actinospica acidithermotolerans sp. nov., an actinobacterium isolated from an Indonesian hot spring.</title>
        <authorList>
            <person name="Kusuma A.B."/>
            <person name="Putra K.E."/>
            <person name="Nafisah S."/>
            <person name="Loh J."/>
            <person name="Nouioui I."/>
            <person name="Goodfellow M."/>
        </authorList>
    </citation>
    <scope>NUCLEOTIDE SEQUENCE</scope>
    <source>
        <strain evidence="3">DSM 45618</strain>
    </source>
</reference>
<evidence type="ECO:0000256" key="1">
    <source>
        <dbReference type="SAM" id="MobiDB-lite"/>
    </source>
</evidence>
<evidence type="ECO:0000313" key="3">
    <source>
        <dbReference type="EMBL" id="MBS2966751.1"/>
    </source>
</evidence>
<feature type="compositionally biased region" description="Low complexity" evidence="1">
    <location>
        <begin position="9"/>
        <end position="48"/>
    </location>
</feature>
<feature type="region of interest" description="Disordered" evidence="1">
    <location>
        <begin position="1"/>
        <end position="49"/>
    </location>
</feature>
<dbReference type="EMBL" id="JAGSXH010000189">
    <property type="protein sequence ID" value="MBS2966751.1"/>
    <property type="molecule type" value="Genomic_DNA"/>
</dbReference>
<gene>
    <name evidence="3" type="ORF">KGA66_27190</name>
</gene>
<keyword evidence="2" id="KW-0812">Transmembrane</keyword>
<keyword evidence="4" id="KW-1185">Reference proteome</keyword>
<comment type="caution">
    <text evidence="3">The sequence shown here is derived from an EMBL/GenBank/DDBJ whole genome shotgun (WGS) entry which is preliminary data.</text>
</comment>
<keyword evidence="2" id="KW-0472">Membrane</keyword>
<proteinExistence type="predicted"/>
<accession>A0A8J7WQE7</accession>
<name>A0A8J7WQE7_9ACTN</name>
<feature type="non-terminal residue" evidence="3">
    <location>
        <position position="1"/>
    </location>
</feature>
<evidence type="ECO:0000256" key="2">
    <source>
        <dbReference type="SAM" id="Phobius"/>
    </source>
</evidence>
<keyword evidence="2" id="KW-1133">Transmembrane helix</keyword>
<dbReference type="Proteomes" id="UP000677913">
    <property type="component" value="Unassembled WGS sequence"/>
</dbReference>